<feature type="domain" description="RagB/SusD" evidence="8">
    <location>
        <begin position="332"/>
        <end position="364"/>
    </location>
</feature>
<dbReference type="InterPro" id="IPR012373">
    <property type="entry name" value="Ferrdict_sens_TM"/>
</dbReference>
<dbReference type="EMBL" id="BAMD01000012">
    <property type="protein sequence ID" value="GAF02724.1"/>
    <property type="molecule type" value="Genomic_DNA"/>
</dbReference>
<keyword evidence="6" id="KW-0812">Transmembrane</keyword>
<proteinExistence type="inferred from homology"/>
<protein>
    <submittedName>
        <fullName evidence="9">Fec operon regulator FecR</fullName>
    </submittedName>
</protein>
<evidence type="ECO:0000313" key="9">
    <source>
        <dbReference type="EMBL" id="GAF02724.1"/>
    </source>
</evidence>
<dbReference type="eggNOG" id="COG3712">
    <property type="taxonomic scope" value="Bacteria"/>
</dbReference>
<dbReference type="STRING" id="869213.GCA_000517085_01796"/>
<comment type="similarity">
    <text evidence="2">Belongs to the SusD family.</text>
</comment>
<dbReference type="GO" id="GO:0009279">
    <property type="term" value="C:cell outer membrane"/>
    <property type="evidence" value="ECO:0007669"/>
    <property type="project" value="UniProtKB-SubCell"/>
</dbReference>
<feature type="domain" description="FecR protein" evidence="7">
    <location>
        <begin position="177"/>
        <end position="269"/>
    </location>
</feature>
<dbReference type="Gene3D" id="2.60.120.1440">
    <property type="match status" value="1"/>
</dbReference>
<reference evidence="9 10" key="1">
    <citation type="journal article" date="2014" name="Genome Announc.">
        <title>Draft Genome Sequence of Cytophaga fermentans JCM 21142T, a Facultative Anaerobe Isolated from Marine Mud.</title>
        <authorList>
            <person name="Starns D."/>
            <person name="Oshima K."/>
            <person name="Suda W."/>
            <person name="Iino T."/>
            <person name="Yuki M."/>
            <person name="Inoue J."/>
            <person name="Kitamura K."/>
            <person name="Iida T."/>
            <person name="Darby A."/>
            <person name="Hattori M."/>
            <person name="Ohkuma M."/>
        </authorList>
    </citation>
    <scope>NUCLEOTIDE SEQUENCE [LARGE SCALE GENOMIC DNA]</scope>
    <source>
        <strain evidence="9 10">JCM 21142</strain>
    </source>
</reference>
<evidence type="ECO:0000259" key="8">
    <source>
        <dbReference type="Pfam" id="PF07980"/>
    </source>
</evidence>
<sequence>MQKSHIDFYIIWKKIFSTTSAEEDRELQKWLNASAKHFKFFYDAEAFHKYGSSFSKKPVDSQIALKKVRSRIFRKLVFRRIAAAAVILFIFSTVTYVLQKDWHTSDELIAKDITSESKSGKQKAILILQDGTTKSLTTKSAIKVQQGQTLLQQSEEGLFYVAGHQKTDKLVYNTLKIPRGGEFFIELSDKSKVWLNSETTLRYPVSFTNKQRVVELTGEAYFEVSKDTKRPFIVISNNHTVQVLGTQFNISSYPEEADIKTTLVQGSVKVKAGDADNVILKSSFQSVYRVEDDVVIAKKFHVGMNAGDFDGVADLIAKYPERFSSPLDVLWYERRVELAGEGDRWFDLVRSGRTASVMGAIYPGVDWNKHIYLPVGLIEQGNSGNTLTAYPDEVYPDPIE</sequence>
<gene>
    <name evidence="9" type="ORF">JCM21142_31365</name>
</gene>
<dbReference type="RefSeq" id="WP_052343104.1">
    <property type="nucleotide sequence ID" value="NZ_BAMD01000012.1"/>
</dbReference>
<dbReference type="InterPro" id="IPR006860">
    <property type="entry name" value="FecR"/>
</dbReference>
<dbReference type="Gene3D" id="1.25.40.390">
    <property type="match status" value="1"/>
</dbReference>
<dbReference type="Proteomes" id="UP000019402">
    <property type="component" value="Unassembled WGS sequence"/>
</dbReference>
<name>W7YK61_9BACT</name>
<dbReference type="Pfam" id="PF07980">
    <property type="entry name" value="SusD_RagB"/>
    <property type="match status" value="1"/>
</dbReference>
<keyword evidence="5" id="KW-0998">Cell outer membrane</keyword>
<keyword evidence="3" id="KW-0732">Signal</keyword>
<evidence type="ECO:0000256" key="2">
    <source>
        <dbReference type="ARBA" id="ARBA00006275"/>
    </source>
</evidence>
<keyword evidence="6" id="KW-1133">Transmembrane helix</keyword>
<keyword evidence="4 6" id="KW-0472">Membrane</keyword>
<dbReference type="InterPro" id="IPR011990">
    <property type="entry name" value="TPR-like_helical_dom_sf"/>
</dbReference>
<dbReference type="PANTHER" id="PTHR30273:SF2">
    <property type="entry name" value="PROTEIN FECR"/>
    <property type="match status" value="1"/>
</dbReference>
<dbReference type="GO" id="GO:0016989">
    <property type="term" value="F:sigma factor antagonist activity"/>
    <property type="evidence" value="ECO:0007669"/>
    <property type="project" value="TreeGrafter"/>
</dbReference>
<organism evidence="9 10">
    <name type="scientific">Saccharicrinis fermentans DSM 9555 = JCM 21142</name>
    <dbReference type="NCBI Taxonomy" id="869213"/>
    <lineage>
        <taxon>Bacteria</taxon>
        <taxon>Pseudomonadati</taxon>
        <taxon>Bacteroidota</taxon>
        <taxon>Bacteroidia</taxon>
        <taxon>Marinilabiliales</taxon>
        <taxon>Marinilabiliaceae</taxon>
        <taxon>Saccharicrinis</taxon>
    </lineage>
</organism>
<comment type="subcellular location">
    <subcellularLocation>
        <location evidence="1">Cell outer membrane</location>
    </subcellularLocation>
</comment>
<accession>W7YK61</accession>
<evidence type="ECO:0000256" key="6">
    <source>
        <dbReference type="SAM" id="Phobius"/>
    </source>
</evidence>
<dbReference type="SUPFAM" id="SSF48452">
    <property type="entry name" value="TPR-like"/>
    <property type="match status" value="1"/>
</dbReference>
<evidence type="ECO:0000256" key="1">
    <source>
        <dbReference type="ARBA" id="ARBA00004442"/>
    </source>
</evidence>
<feature type="transmembrane region" description="Helical" evidence="6">
    <location>
        <begin position="77"/>
        <end position="98"/>
    </location>
</feature>
<comment type="caution">
    <text evidence="9">The sequence shown here is derived from an EMBL/GenBank/DDBJ whole genome shotgun (WGS) entry which is preliminary data.</text>
</comment>
<dbReference type="Pfam" id="PF04773">
    <property type="entry name" value="FecR"/>
    <property type="match status" value="1"/>
</dbReference>
<evidence type="ECO:0000256" key="4">
    <source>
        <dbReference type="ARBA" id="ARBA00023136"/>
    </source>
</evidence>
<dbReference type="InterPro" id="IPR012944">
    <property type="entry name" value="SusD_RagB_dom"/>
</dbReference>
<evidence type="ECO:0000259" key="7">
    <source>
        <dbReference type="Pfam" id="PF04773"/>
    </source>
</evidence>
<dbReference type="AlphaFoldDB" id="W7YK61"/>
<evidence type="ECO:0000256" key="5">
    <source>
        <dbReference type="ARBA" id="ARBA00023237"/>
    </source>
</evidence>
<dbReference type="PANTHER" id="PTHR30273">
    <property type="entry name" value="PERIPLASMIC SIGNAL SENSOR AND SIGMA FACTOR ACTIVATOR FECR-RELATED"/>
    <property type="match status" value="1"/>
</dbReference>
<evidence type="ECO:0000256" key="3">
    <source>
        <dbReference type="ARBA" id="ARBA00022729"/>
    </source>
</evidence>
<dbReference type="OrthoDB" id="1452822at2"/>
<keyword evidence="10" id="KW-1185">Reference proteome</keyword>
<evidence type="ECO:0000313" key="10">
    <source>
        <dbReference type="Proteomes" id="UP000019402"/>
    </source>
</evidence>